<feature type="compositionally biased region" description="Basic and acidic residues" evidence="1">
    <location>
        <begin position="129"/>
        <end position="153"/>
    </location>
</feature>
<feature type="compositionally biased region" description="Low complexity" evidence="1">
    <location>
        <begin position="22"/>
        <end position="38"/>
    </location>
</feature>
<evidence type="ECO:0000313" key="3">
    <source>
        <dbReference type="EMBL" id="KAL3759325.1"/>
    </source>
</evidence>
<proteinExistence type="predicted"/>
<keyword evidence="2" id="KW-1133">Transmembrane helix</keyword>
<feature type="region of interest" description="Disordered" evidence="1">
    <location>
        <begin position="87"/>
        <end position="153"/>
    </location>
</feature>
<dbReference type="Proteomes" id="UP001530293">
    <property type="component" value="Unassembled WGS sequence"/>
</dbReference>
<keyword evidence="4" id="KW-1185">Reference proteome</keyword>
<protein>
    <submittedName>
        <fullName evidence="3">Uncharacterized protein</fullName>
    </submittedName>
</protein>
<sequence>MASKIPPHLARELRRHLVKQKPPSTGSSSSSSSSADSPFSDFSFSQPKVLAGCLALTATMAIIPYVFINWIQPLSERDGALTGSQIRRGAFNNSGSKDVGKDPYWDFKKGRRKKIGDDGVDDDGGYEDLFNRDKPEEIDHGDRLLEKGRRASA</sequence>
<gene>
    <name evidence="3" type="ORF">ACHAWU_006109</name>
</gene>
<keyword evidence="2" id="KW-0812">Transmembrane</keyword>
<reference evidence="3 4" key="1">
    <citation type="submission" date="2024-10" db="EMBL/GenBank/DDBJ databases">
        <title>Updated reference genomes for cyclostephanoid diatoms.</title>
        <authorList>
            <person name="Roberts W.R."/>
            <person name="Alverson A.J."/>
        </authorList>
    </citation>
    <scope>NUCLEOTIDE SEQUENCE [LARGE SCALE GENOMIC DNA]</scope>
    <source>
        <strain evidence="3 4">AJA232-27</strain>
    </source>
</reference>
<evidence type="ECO:0000313" key="4">
    <source>
        <dbReference type="Proteomes" id="UP001530293"/>
    </source>
</evidence>
<organism evidence="3 4">
    <name type="scientific">Discostella pseudostelligera</name>
    <dbReference type="NCBI Taxonomy" id="259834"/>
    <lineage>
        <taxon>Eukaryota</taxon>
        <taxon>Sar</taxon>
        <taxon>Stramenopiles</taxon>
        <taxon>Ochrophyta</taxon>
        <taxon>Bacillariophyta</taxon>
        <taxon>Coscinodiscophyceae</taxon>
        <taxon>Thalassiosirophycidae</taxon>
        <taxon>Stephanodiscales</taxon>
        <taxon>Stephanodiscaceae</taxon>
        <taxon>Discostella</taxon>
    </lineage>
</organism>
<dbReference type="EMBL" id="JALLBG020000203">
    <property type="protein sequence ID" value="KAL3759325.1"/>
    <property type="molecule type" value="Genomic_DNA"/>
</dbReference>
<accession>A0ABD3M5L8</accession>
<comment type="caution">
    <text evidence="3">The sequence shown here is derived from an EMBL/GenBank/DDBJ whole genome shotgun (WGS) entry which is preliminary data.</text>
</comment>
<dbReference type="AlphaFoldDB" id="A0ABD3M5L8"/>
<feature type="compositionally biased region" description="Basic and acidic residues" evidence="1">
    <location>
        <begin position="98"/>
        <end position="108"/>
    </location>
</feature>
<keyword evidence="2" id="KW-0472">Membrane</keyword>
<feature type="transmembrane region" description="Helical" evidence="2">
    <location>
        <begin position="49"/>
        <end position="68"/>
    </location>
</feature>
<feature type="region of interest" description="Disordered" evidence="1">
    <location>
        <begin position="1"/>
        <end position="38"/>
    </location>
</feature>
<evidence type="ECO:0000256" key="2">
    <source>
        <dbReference type="SAM" id="Phobius"/>
    </source>
</evidence>
<evidence type="ECO:0000256" key="1">
    <source>
        <dbReference type="SAM" id="MobiDB-lite"/>
    </source>
</evidence>
<name>A0ABD3M5L8_9STRA</name>